<dbReference type="InterPro" id="IPR000555">
    <property type="entry name" value="JAMM/MPN+_dom"/>
</dbReference>
<evidence type="ECO:0000256" key="4">
    <source>
        <dbReference type="ARBA" id="ARBA00022833"/>
    </source>
</evidence>
<keyword evidence="3" id="KW-0378">Hydrolase</keyword>
<name>A0ABV8TZW4_9ACTN</name>
<feature type="domain" description="MPN" evidence="6">
    <location>
        <begin position="2"/>
        <end position="128"/>
    </location>
</feature>
<evidence type="ECO:0000256" key="1">
    <source>
        <dbReference type="ARBA" id="ARBA00022670"/>
    </source>
</evidence>
<dbReference type="InterPro" id="IPR037518">
    <property type="entry name" value="MPN"/>
</dbReference>
<evidence type="ECO:0000259" key="6">
    <source>
        <dbReference type="PROSITE" id="PS50249"/>
    </source>
</evidence>
<evidence type="ECO:0000256" key="3">
    <source>
        <dbReference type="ARBA" id="ARBA00022801"/>
    </source>
</evidence>
<dbReference type="PANTHER" id="PTHR34858">
    <property type="entry name" value="CYSO-CYSTEINE PEPTIDASE"/>
    <property type="match status" value="1"/>
</dbReference>
<dbReference type="EMBL" id="JBHSDK010000015">
    <property type="protein sequence ID" value="MFC4335906.1"/>
    <property type="molecule type" value="Genomic_DNA"/>
</dbReference>
<dbReference type="RefSeq" id="WP_380621228.1">
    <property type="nucleotide sequence ID" value="NZ_JBHSDK010000015.1"/>
</dbReference>
<dbReference type="Proteomes" id="UP001595823">
    <property type="component" value="Unassembled WGS sequence"/>
</dbReference>
<dbReference type="CDD" id="cd08070">
    <property type="entry name" value="MPN_like"/>
    <property type="match status" value="1"/>
</dbReference>
<dbReference type="Pfam" id="PF14464">
    <property type="entry name" value="Prok-JAB"/>
    <property type="match status" value="1"/>
</dbReference>
<dbReference type="InterPro" id="IPR051929">
    <property type="entry name" value="VirAsm_ModProt"/>
</dbReference>
<organism evidence="7 8">
    <name type="scientific">Salininema proteolyticum</name>
    <dbReference type="NCBI Taxonomy" id="1607685"/>
    <lineage>
        <taxon>Bacteria</taxon>
        <taxon>Bacillati</taxon>
        <taxon>Actinomycetota</taxon>
        <taxon>Actinomycetes</taxon>
        <taxon>Glycomycetales</taxon>
        <taxon>Glycomycetaceae</taxon>
        <taxon>Salininema</taxon>
    </lineage>
</organism>
<keyword evidence="1" id="KW-0645">Protease</keyword>
<evidence type="ECO:0000256" key="2">
    <source>
        <dbReference type="ARBA" id="ARBA00022723"/>
    </source>
</evidence>
<keyword evidence="5" id="KW-0482">Metalloprotease</keyword>
<dbReference type="PROSITE" id="PS50249">
    <property type="entry name" value="MPN"/>
    <property type="match status" value="1"/>
</dbReference>
<keyword evidence="4" id="KW-0862">Zinc</keyword>
<reference evidence="8" key="1">
    <citation type="journal article" date="2019" name="Int. J. Syst. Evol. Microbiol.">
        <title>The Global Catalogue of Microorganisms (GCM) 10K type strain sequencing project: providing services to taxonomists for standard genome sequencing and annotation.</title>
        <authorList>
            <consortium name="The Broad Institute Genomics Platform"/>
            <consortium name="The Broad Institute Genome Sequencing Center for Infectious Disease"/>
            <person name="Wu L."/>
            <person name="Ma J."/>
        </authorList>
    </citation>
    <scope>NUCLEOTIDE SEQUENCE [LARGE SCALE GENOMIC DNA]</scope>
    <source>
        <strain evidence="8">IBRC-M 10908</strain>
    </source>
</reference>
<dbReference type="SMART" id="SM00232">
    <property type="entry name" value="JAB_MPN"/>
    <property type="match status" value="1"/>
</dbReference>
<evidence type="ECO:0000256" key="5">
    <source>
        <dbReference type="ARBA" id="ARBA00023049"/>
    </source>
</evidence>
<evidence type="ECO:0000313" key="7">
    <source>
        <dbReference type="EMBL" id="MFC4335906.1"/>
    </source>
</evidence>
<proteinExistence type="predicted"/>
<dbReference type="InterPro" id="IPR028090">
    <property type="entry name" value="JAB_dom_prok"/>
</dbReference>
<dbReference type="Gene3D" id="3.40.140.10">
    <property type="entry name" value="Cytidine Deaminase, domain 2"/>
    <property type="match status" value="1"/>
</dbReference>
<accession>A0ABV8TZW4</accession>
<protein>
    <submittedName>
        <fullName evidence="7">Mov34/MPN/PAD-1 family protein</fullName>
    </submittedName>
</protein>
<sequence length="164" mass="17980">MLRVAHELVEAMVAHARADHPEEACGLLVGPEGSGEALRHVPMTNAARSTTFYEFDSEEWKQVYDEMWANDEEVVVAYHSHTATEAYPSRSDAGIAASLGLPGAHYVLVSTRESEQAEVRSFTIAGDAADAEITEEPIEVLGAPDAVQTYRFAHTPEQTVYDCR</sequence>
<keyword evidence="2" id="KW-0479">Metal-binding</keyword>
<keyword evidence="8" id="KW-1185">Reference proteome</keyword>
<comment type="caution">
    <text evidence="7">The sequence shown here is derived from an EMBL/GenBank/DDBJ whole genome shotgun (WGS) entry which is preliminary data.</text>
</comment>
<dbReference type="PANTHER" id="PTHR34858:SF1">
    <property type="entry name" value="CYSO-CYSTEINE PEPTIDASE"/>
    <property type="match status" value="1"/>
</dbReference>
<gene>
    <name evidence="7" type="ORF">ACFPET_11900</name>
</gene>
<dbReference type="SUPFAM" id="SSF102712">
    <property type="entry name" value="JAB1/MPN domain"/>
    <property type="match status" value="1"/>
</dbReference>
<evidence type="ECO:0000313" key="8">
    <source>
        <dbReference type="Proteomes" id="UP001595823"/>
    </source>
</evidence>